<evidence type="ECO:0000313" key="10">
    <source>
        <dbReference type="Proteomes" id="UP000579812"/>
    </source>
</evidence>
<dbReference type="SMART" id="SM00247">
    <property type="entry name" value="XTALbg"/>
    <property type="match status" value="2"/>
</dbReference>
<protein>
    <recommendedName>
        <fullName evidence="6">Beta-crystallin A2</fullName>
    </recommendedName>
    <alternativeName>
        <fullName evidence="7">Beta-A2 crystallin</fullName>
    </alternativeName>
</protein>
<dbReference type="PANTHER" id="PTHR11818:SF7">
    <property type="entry name" value="BETA-CRYSTALLIN A2"/>
    <property type="match status" value="1"/>
</dbReference>
<keyword evidence="3" id="KW-0273">Eye lens protein</keyword>
<dbReference type="InterPro" id="IPR050252">
    <property type="entry name" value="Beta/Gamma-Crystallin"/>
</dbReference>
<feature type="domain" description="Beta/gamma crystallin 'Greek key'" evidence="8">
    <location>
        <begin position="14"/>
        <end position="83"/>
    </location>
</feature>
<comment type="function">
    <text evidence="1">Crystallins are the dominant structural components of the vertebrate eye lens.</text>
</comment>
<dbReference type="GO" id="GO:0005212">
    <property type="term" value="F:structural constituent of eye lens"/>
    <property type="evidence" value="ECO:0007669"/>
    <property type="project" value="UniProtKB-KW"/>
</dbReference>
<evidence type="ECO:0000256" key="1">
    <source>
        <dbReference type="ARBA" id="ARBA00003689"/>
    </source>
</evidence>
<keyword evidence="4" id="KW-0677">Repeat</keyword>
<dbReference type="SUPFAM" id="SSF49695">
    <property type="entry name" value="gamma-Crystallin-like"/>
    <property type="match status" value="1"/>
</dbReference>
<dbReference type="GO" id="GO:0002088">
    <property type="term" value="P:lens development in camera-type eye"/>
    <property type="evidence" value="ECO:0007669"/>
    <property type="project" value="TreeGrafter"/>
</dbReference>
<sequence>MNQREQMEQRGQWRITVWEEENFQGKRCEFMLECPNILDRDFQKIRSIKGQQFILEKGDYPRYQAWSGNSSYRTEHLLSFRPIKCANHSDSKITLYECEDMMGRKFEMCDDYPSLQGMGWCSKEVPSMKVNSGAWVGYQFPGYRGYQYIFERDRRQGEFRNYNEYGTQAHSNQIQSIRRIQH</sequence>
<accession>A0A7J6CXF1</accession>
<dbReference type="EMBL" id="JAAMOB010000006">
    <property type="protein sequence ID" value="KAF4112017.1"/>
    <property type="molecule type" value="Genomic_DNA"/>
</dbReference>
<evidence type="ECO:0000256" key="7">
    <source>
        <dbReference type="ARBA" id="ARBA00042193"/>
    </source>
</evidence>
<proteinExistence type="inferred from homology"/>
<comment type="similarity">
    <text evidence="2">Belongs to the beta/gamma-crystallin family.</text>
</comment>
<evidence type="ECO:0000256" key="5">
    <source>
        <dbReference type="ARBA" id="ARBA00025922"/>
    </source>
</evidence>
<dbReference type="GO" id="GO:0007601">
    <property type="term" value="P:visual perception"/>
    <property type="evidence" value="ECO:0007669"/>
    <property type="project" value="TreeGrafter"/>
</dbReference>
<organism evidence="9 10">
    <name type="scientific">Onychostoma macrolepis</name>
    <dbReference type="NCBI Taxonomy" id="369639"/>
    <lineage>
        <taxon>Eukaryota</taxon>
        <taxon>Metazoa</taxon>
        <taxon>Chordata</taxon>
        <taxon>Craniata</taxon>
        <taxon>Vertebrata</taxon>
        <taxon>Euteleostomi</taxon>
        <taxon>Actinopterygii</taxon>
        <taxon>Neopterygii</taxon>
        <taxon>Teleostei</taxon>
        <taxon>Ostariophysi</taxon>
        <taxon>Cypriniformes</taxon>
        <taxon>Cyprinidae</taxon>
        <taxon>Acrossocheilinae</taxon>
        <taxon>Onychostoma</taxon>
    </lineage>
</organism>
<dbReference type="FunFam" id="2.60.20.10:FF:000004">
    <property type="entry name" value="Crystallin beta A4"/>
    <property type="match status" value="1"/>
</dbReference>
<evidence type="ECO:0000256" key="6">
    <source>
        <dbReference type="ARBA" id="ARBA00040560"/>
    </source>
</evidence>
<evidence type="ECO:0000256" key="4">
    <source>
        <dbReference type="ARBA" id="ARBA00022737"/>
    </source>
</evidence>
<dbReference type="PANTHER" id="PTHR11818">
    <property type="entry name" value="BETA/GAMMA CRYSTALLIN"/>
    <property type="match status" value="1"/>
</dbReference>
<dbReference type="AlphaFoldDB" id="A0A7J6CXF1"/>
<reference evidence="9 10" key="1">
    <citation type="submission" date="2020-04" db="EMBL/GenBank/DDBJ databases">
        <title>Chromosome-level genome assembly of a cyprinid fish Onychostoma macrolepis by integration of Nanopore Sequencing, Bionano and Hi-C technology.</title>
        <authorList>
            <person name="Wang D."/>
        </authorList>
    </citation>
    <scope>NUCLEOTIDE SEQUENCE [LARGE SCALE GENOMIC DNA]</scope>
    <source>
        <strain evidence="9">SWU-2019</strain>
        <tissue evidence="9">Muscle</tissue>
    </source>
</reference>
<dbReference type="Pfam" id="PF00030">
    <property type="entry name" value="Crystall"/>
    <property type="match status" value="2"/>
</dbReference>
<keyword evidence="10" id="KW-1185">Reference proteome</keyword>
<dbReference type="Gene3D" id="2.60.20.10">
    <property type="entry name" value="Crystallins"/>
    <property type="match status" value="3"/>
</dbReference>
<evidence type="ECO:0000313" key="9">
    <source>
        <dbReference type="EMBL" id="KAF4112017.1"/>
    </source>
</evidence>
<dbReference type="InterPro" id="IPR011024">
    <property type="entry name" value="G_crystallin-like"/>
</dbReference>
<evidence type="ECO:0000259" key="8">
    <source>
        <dbReference type="SMART" id="SM00247"/>
    </source>
</evidence>
<dbReference type="InterPro" id="IPR001064">
    <property type="entry name" value="Beta/gamma_crystallin"/>
</dbReference>
<evidence type="ECO:0000256" key="2">
    <source>
        <dbReference type="ARBA" id="ARBA00009646"/>
    </source>
</evidence>
<feature type="domain" description="Beta/gamma crystallin 'Greek key'" evidence="8">
    <location>
        <begin position="92"/>
        <end position="180"/>
    </location>
</feature>
<dbReference type="PRINTS" id="PR01367">
    <property type="entry name" value="BGCRYSTALLIN"/>
</dbReference>
<name>A0A7J6CXF1_9TELE</name>
<comment type="caution">
    <text evidence="9">The sequence shown here is derived from an EMBL/GenBank/DDBJ whole genome shotgun (WGS) entry which is preliminary data.</text>
</comment>
<dbReference type="Proteomes" id="UP000579812">
    <property type="component" value="Unassembled WGS sequence"/>
</dbReference>
<gene>
    <name evidence="9" type="ORF">G5714_006812</name>
</gene>
<comment type="subunit">
    <text evidence="5">Homo/heterodimer, or complexes of higher-order. The structure of beta-crystallin oligomers seems to be stabilized through interactions between the N-terminal arms.</text>
</comment>
<evidence type="ECO:0000256" key="3">
    <source>
        <dbReference type="ARBA" id="ARBA00022613"/>
    </source>
</evidence>